<evidence type="ECO:0000313" key="2">
    <source>
        <dbReference type="Proteomes" id="UP001222027"/>
    </source>
</evidence>
<sequence length="25" mass="3052">MRENRRIRWCVWIFRVCSGNIASVV</sequence>
<protein>
    <submittedName>
        <fullName evidence="1">Uncharacterized protein</fullName>
    </submittedName>
</protein>
<gene>
    <name evidence="1" type="ORF">OPV22_022482</name>
</gene>
<accession>A0AAV8QLB7</accession>
<keyword evidence="2" id="KW-1185">Reference proteome</keyword>
<evidence type="ECO:0000313" key="1">
    <source>
        <dbReference type="EMBL" id="KAJ8478755.1"/>
    </source>
</evidence>
<comment type="caution">
    <text evidence="1">The sequence shown here is derived from an EMBL/GenBank/DDBJ whole genome shotgun (WGS) entry which is preliminary data.</text>
</comment>
<reference evidence="1 2" key="1">
    <citation type="submission" date="2022-12" db="EMBL/GenBank/DDBJ databases">
        <title>Chromosome-scale assembly of the Ensete ventricosum genome.</title>
        <authorList>
            <person name="Dussert Y."/>
            <person name="Stocks J."/>
            <person name="Wendawek A."/>
            <person name="Woldeyes F."/>
            <person name="Nichols R.A."/>
            <person name="Borrell J.S."/>
        </authorList>
    </citation>
    <scope>NUCLEOTIDE SEQUENCE [LARGE SCALE GENOMIC DNA]</scope>
    <source>
        <strain evidence="2">cv. Maze</strain>
        <tissue evidence="1">Seeds</tissue>
    </source>
</reference>
<name>A0AAV8QLB7_ENSVE</name>
<dbReference type="Proteomes" id="UP001222027">
    <property type="component" value="Unassembled WGS sequence"/>
</dbReference>
<dbReference type="AlphaFoldDB" id="A0AAV8QLB7"/>
<organism evidence="1 2">
    <name type="scientific">Ensete ventricosum</name>
    <name type="common">Abyssinian banana</name>
    <name type="synonym">Musa ensete</name>
    <dbReference type="NCBI Taxonomy" id="4639"/>
    <lineage>
        <taxon>Eukaryota</taxon>
        <taxon>Viridiplantae</taxon>
        <taxon>Streptophyta</taxon>
        <taxon>Embryophyta</taxon>
        <taxon>Tracheophyta</taxon>
        <taxon>Spermatophyta</taxon>
        <taxon>Magnoliopsida</taxon>
        <taxon>Liliopsida</taxon>
        <taxon>Zingiberales</taxon>
        <taxon>Musaceae</taxon>
        <taxon>Ensete</taxon>
    </lineage>
</organism>
<proteinExistence type="predicted"/>
<dbReference type="EMBL" id="JAQQAF010000006">
    <property type="protein sequence ID" value="KAJ8478755.1"/>
    <property type="molecule type" value="Genomic_DNA"/>
</dbReference>